<name>A0A9Q0BAA1_9HYPO</name>
<protein>
    <submittedName>
        <fullName evidence="3">Uncharacterized protein</fullName>
    </submittedName>
</protein>
<reference evidence="3" key="2">
    <citation type="submission" date="2022-07" db="EMBL/GenBank/DDBJ databases">
        <authorList>
            <person name="Goncalves M.F.M."/>
            <person name="Hilario S."/>
            <person name="Van De Peer Y."/>
            <person name="Esteves A.C."/>
            <person name="Alves A."/>
        </authorList>
    </citation>
    <scope>NUCLEOTIDE SEQUENCE</scope>
    <source>
        <strain evidence="3">MUM 19.33</strain>
    </source>
</reference>
<organism evidence="3 4">
    <name type="scientific">Emericellopsis cladophorae</name>
    <dbReference type="NCBI Taxonomy" id="2686198"/>
    <lineage>
        <taxon>Eukaryota</taxon>
        <taxon>Fungi</taxon>
        <taxon>Dikarya</taxon>
        <taxon>Ascomycota</taxon>
        <taxon>Pezizomycotina</taxon>
        <taxon>Sordariomycetes</taxon>
        <taxon>Hypocreomycetidae</taxon>
        <taxon>Hypocreales</taxon>
        <taxon>Bionectriaceae</taxon>
        <taxon>Emericellopsis</taxon>
    </lineage>
</organism>
<dbReference type="InterPro" id="IPR016169">
    <property type="entry name" value="FAD-bd_PCMH_sub2"/>
</dbReference>
<sequence>MLNSLFPLAVLATAVTAKHSSTADNVSACCSKLSETYPDQLVYAGEDRFEDWNDRWAASAELPASCIFRPLTADDVSFAIKTVAKGAGKGNGGKGHGCHDFCPFSIKGGGHTPWPGANNVDRSEERRAGRER</sequence>
<feature type="signal peptide" evidence="2">
    <location>
        <begin position="1"/>
        <end position="17"/>
    </location>
</feature>
<evidence type="ECO:0000313" key="4">
    <source>
        <dbReference type="Proteomes" id="UP001055219"/>
    </source>
</evidence>
<dbReference type="GeneID" id="75826523"/>
<proteinExistence type="predicted"/>
<gene>
    <name evidence="3" type="ORF">J7T54_000001</name>
</gene>
<accession>A0A9Q0BAA1</accession>
<comment type="caution">
    <text evidence="3">The sequence shown here is derived from an EMBL/GenBank/DDBJ whole genome shotgun (WGS) entry which is preliminary data.</text>
</comment>
<evidence type="ECO:0000256" key="2">
    <source>
        <dbReference type="SAM" id="SignalP"/>
    </source>
</evidence>
<evidence type="ECO:0000256" key="1">
    <source>
        <dbReference type="SAM" id="MobiDB-lite"/>
    </source>
</evidence>
<feature type="chain" id="PRO_5040406046" evidence="2">
    <location>
        <begin position="18"/>
        <end position="132"/>
    </location>
</feature>
<dbReference type="GO" id="GO:0050660">
    <property type="term" value="F:flavin adenine dinucleotide binding"/>
    <property type="evidence" value="ECO:0007669"/>
    <property type="project" value="InterPro"/>
</dbReference>
<dbReference type="Proteomes" id="UP001055219">
    <property type="component" value="Unassembled WGS sequence"/>
</dbReference>
<feature type="region of interest" description="Disordered" evidence="1">
    <location>
        <begin position="113"/>
        <end position="132"/>
    </location>
</feature>
<dbReference type="AlphaFoldDB" id="A0A9Q0BAA1"/>
<feature type="non-terminal residue" evidence="3">
    <location>
        <position position="1"/>
    </location>
</feature>
<dbReference type="Gene3D" id="3.30.465.10">
    <property type="match status" value="1"/>
</dbReference>
<keyword evidence="4" id="KW-1185">Reference proteome</keyword>
<evidence type="ECO:0000313" key="3">
    <source>
        <dbReference type="EMBL" id="KAI6778192.1"/>
    </source>
</evidence>
<feature type="compositionally biased region" description="Basic and acidic residues" evidence="1">
    <location>
        <begin position="121"/>
        <end position="132"/>
    </location>
</feature>
<keyword evidence="2" id="KW-0732">Signal</keyword>
<dbReference type="OrthoDB" id="2151789at2759"/>
<reference evidence="3" key="1">
    <citation type="journal article" date="2021" name="J Fungi (Basel)">
        <title>Genomic and Metabolomic Analyses of the Marine Fungus Emericellopsis cladophorae: Insights into Saltwater Adaptability Mechanisms and Its Biosynthetic Potential.</title>
        <authorList>
            <person name="Goncalves M.F.M."/>
            <person name="Hilario S."/>
            <person name="Van de Peer Y."/>
            <person name="Esteves A.C."/>
            <person name="Alves A."/>
        </authorList>
    </citation>
    <scope>NUCLEOTIDE SEQUENCE</scope>
    <source>
        <strain evidence="3">MUM 19.33</strain>
    </source>
</reference>
<dbReference type="EMBL" id="JAGIXG020000078">
    <property type="protein sequence ID" value="KAI6778192.1"/>
    <property type="molecule type" value="Genomic_DNA"/>
</dbReference>
<dbReference type="InterPro" id="IPR036318">
    <property type="entry name" value="FAD-bd_PCMH-like_sf"/>
</dbReference>
<dbReference type="SUPFAM" id="SSF56176">
    <property type="entry name" value="FAD-binding/transporter-associated domain-like"/>
    <property type="match status" value="1"/>
</dbReference>
<dbReference type="RefSeq" id="XP_051359048.1">
    <property type="nucleotide sequence ID" value="XM_051509985.1"/>
</dbReference>